<dbReference type="InterPro" id="IPR023393">
    <property type="entry name" value="START-like_dom_sf"/>
</dbReference>
<sequence length="145" mass="16583">MNNLTKFKILKPANEVFEAFVDPTKIGHFWFSSSSERWQAGKIITIRYDEYNAQLEIEVLEIEDNKKIVFRWGANGEGHIVTISLKEVDQSNTIIEISEEGFNEGDDDFIGQILDNKEGWVFMLSCLKGYLEFGVSKLRGGLVKD</sequence>
<dbReference type="CDD" id="cd08901">
    <property type="entry name" value="SRPBCC_CalC_Aha1-like_8"/>
    <property type="match status" value="1"/>
</dbReference>
<name>A0A2N5HE24_9BACI</name>
<dbReference type="InterPro" id="IPR013538">
    <property type="entry name" value="ASHA1/2-like_C"/>
</dbReference>
<evidence type="ECO:0000313" key="4">
    <source>
        <dbReference type="Proteomes" id="UP000234950"/>
    </source>
</evidence>
<dbReference type="AlphaFoldDB" id="A0A2N5HE24"/>
<gene>
    <name evidence="3" type="ORF">CVD27_13950</name>
</gene>
<comment type="caution">
    <text evidence="3">The sequence shown here is derived from an EMBL/GenBank/DDBJ whole genome shotgun (WGS) entry which is preliminary data.</text>
</comment>
<proteinExistence type="inferred from homology"/>
<dbReference type="Gene3D" id="3.30.530.20">
    <property type="match status" value="1"/>
</dbReference>
<feature type="domain" description="Activator of Hsp90 ATPase homologue 1/2-like C-terminal" evidence="2">
    <location>
        <begin position="12"/>
        <end position="132"/>
    </location>
</feature>
<dbReference type="Pfam" id="PF08327">
    <property type="entry name" value="AHSA1"/>
    <property type="match status" value="1"/>
</dbReference>
<evidence type="ECO:0000256" key="1">
    <source>
        <dbReference type="ARBA" id="ARBA00006817"/>
    </source>
</evidence>
<keyword evidence="4" id="KW-1185">Reference proteome</keyword>
<dbReference type="Proteomes" id="UP000234950">
    <property type="component" value="Unassembled WGS sequence"/>
</dbReference>
<reference evidence="3 4" key="1">
    <citation type="submission" date="2017-11" db="EMBL/GenBank/DDBJ databases">
        <title>Comparitive Functional Genomics of Dry Heat Resistant strains isolated from the Viking Spacecraft.</title>
        <authorList>
            <person name="Seuylemezian A."/>
            <person name="Cooper K."/>
            <person name="Vaishampayan P."/>
        </authorList>
    </citation>
    <scope>NUCLEOTIDE SEQUENCE [LARGE SCALE GENOMIC DNA]</scope>
    <source>
        <strain evidence="3 4">V32-6</strain>
    </source>
</reference>
<organism evidence="3 4">
    <name type="scientific">Neobacillus cucumis</name>
    <dbReference type="NCBI Taxonomy" id="1740721"/>
    <lineage>
        <taxon>Bacteria</taxon>
        <taxon>Bacillati</taxon>
        <taxon>Bacillota</taxon>
        <taxon>Bacilli</taxon>
        <taxon>Bacillales</taxon>
        <taxon>Bacillaceae</taxon>
        <taxon>Neobacillus</taxon>
    </lineage>
</organism>
<comment type="similarity">
    <text evidence="1">Belongs to the AHA1 family.</text>
</comment>
<dbReference type="EMBL" id="PGVE01000052">
    <property type="protein sequence ID" value="PLS03765.1"/>
    <property type="molecule type" value="Genomic_DNA"/>
</dbReference>
<dbReference type="OrthoDB" id="2364866at2"/>
<dbReference type="RefSeq" id="WP_101648512.1">
    <property type="nucleotide sequence ID" value="NZ_PGVE01000052.1"/>
</dbReference>
<dbReference type="SUPFAM" id="SSF55961">
    <property type="entry name" value="Bet v1-like"/>
    <property type="match status" value="1"/>
</dbReference>
<evidence type="ECO:0000313" key="3">
    <source>
        <dbReference type="EMBL" id="PLS03765.1"/>
    </source>
</evidence>
<evidence type="ECO:0000259" key="2">
    <source>
        <dbReference type="Pfam" id="PF08327"/>
    </source>
</evidence>
<accession>A0A2N5HE24</accession>
<protein>
    <recommendedName>
        <fullName evidence="2">Activator of Hsp90 ATPase homologue 1/2-like C-terminal domain-containing protein</fullName>
    </recommendedName>
</protein>